<evidence type="ECO:0000313" key="9">
    <source>
        <dbReference type="Proteomes" id="UP000666240"/>
    </source>
</evidence>
<dbReference type="PIRSF" id="PIRSF019239">
    <property type="entry name" value="MrpE"/>
    <property type="match status" value="1"/>
</dbReference>
<comment type="similarity">
    <text evidence="2">Belongs to the CPA3 antiporters (TC 2.A.63) subunit E family.</text>
</comment>
<keyword evidence="4 7" id="KW-0812">Transmembrane</keyword>
<comment type="subcellular location">
    <subcellularLocation>
        <location evidence="1">Cell membrane</location>
        <topology evidence="1">Multi-pass membrane protein</topology>
    </subcellularLocation>
</comment>
<keyword evidence="5 7" id="KW-1133">Transmembrane helix</keyword>
<evidence type="ECO:0000256" key="2">
    <source>
        <dbReference type="ARBA" id="ARBA00006228"/>
    </source>
</evidence>
<evidence type="ECO:0000256" key="7">
    <source>
        <dbReference type="SAM" id="Phobius"/>
    </source>
</evidence>
<dbReference type="GO" id="GO:0005886">
    <property type="term" value="C:plasma membrane"/>
    <property type="evidence" value="ECO:0007669"/>
    <property type="project" value="UniProtKB-SubCell"/>
</dbReference>
<gene>
    <name evidence="8" type="ORF">J5Y06_09460</name>
</gene>
<evidence type="ECO:0000256" key="6">
    <source>
        <dbReference type="ARBA" id="ARBA00023136"/>
    </source>
</evidence>
<keyword evidence="6 7" id="KW-0472">Membrane</keyword>
<dbReference type="PANTHER" id="PTHR34584:SF1">
    <property type="entry name" value="NA(+)_H(+) ANTIPORTER SUBUNIT E1"/>
    <property type="match status" value="1"/>
</dbReference>
<dbReference type="InterPro" id="IPR002758">
    <property type="entry name" value="Cation_antiport_E"/>
</dbReference>
<keyword evidence="9" id="KW-1185">Reference proteome</keyword>
<accession>A0A8J7UH65</accession>
<proteinExistence type="inferred from homology"/>
<comment type="caution">
    <text evidence="8">The sequence shown here is derived from an EMBL/GenBank/DDBJ whole genome shotgun (WGS) entry which is preliminary data.</text>
</comment>
<dbReference type="AlphaFoldDB" id="A0A8J7UH65"/>
<evidence type="ECO:0000313" key="8">
    <source>
        <dbReference type="EMBL" id="MBP0438874.1"/>
    </source>
</evidence>
<dbReference type="GO" id="GO:0008324">
    <property type="term" value="F:monoatomic cation transmembrane transporter activity"/>
    <property type="evidence" value="ECO:0007669"/>
    <property type="project" value="InterPro"/>
</dbReference>
<feature type="transmembrane region" description="Helical" evidence="7">
    <location>
        <begin position="27"/>
        <end position="43"/>
    </location>
</feature>
<name>A0A8J7UH65_9HYPH</name>
<dbReference type="Proteomes" id="UP000666240">
    <property type="component" value="Unassembled WGS sequence"/>
</dbReference>
<dbReference type="PANTHER" id="PTHR34584">
    <property type="entry name" value="NA(+)/H(+) ANTIPORTER SUBUNIT E1"/>
    <property type="match status" value="1"/>
</dbReference>
<keyword evidence="3" id="KW-1003">Cell membrane</keyword>
<reference evidence="8" key="1">
    <citation type="submission" date="2021-03" db="EMBL/GenBank/DDBJ databases">
        <title>Genome sequencing and assembly of Tianweitania sediminis.</title>
        <authorList>
            <person name="Chhetri G."/>
        </authorList>
    </citation>
    <scope>NUCLEOTIDE SEQUENCE</scope>
    <source>
        <strain evidence="8">Z8</strain>
    </source>
</reference>
<dbReference type="EMBL" id="JAGIYY010000002">
    <property type="protein sequence ID" value="MBP0438874.1"/>
    <property type="molecule type" value="Genomic_DNA"/>
</dbReference>
<evidence type="ECO:0000256" key="3">
    <source>
        <dbReference type="ARBA" id="ARBA00022475"/>
    </source>
</evidence>
<evidence type="ECO:0000256" key="4">
    <source>
        <dbReference type="ARBA" id="ARBA00022692"/>
    </source>
</evidence>
<organism evidence="8 9">
    <name type="scientific">Tianweitania sediminis</name>
    <dbReference type="NCBI Taxonomy" id="1502156"/>
    <lineage>
        <taxon>Bacteria</taxon>
        <taxon>Pseudomonadati</taxon>
        <taxon>Pseudomonadota</taxon>
        <taxon>Alphaproteobacteria</taxon>
        <taxon>Hyphomicrobiales</taxon>
        <taxon>Phyllobacteriaceae</taxon>
        <taxon>Tianweitania</taxon>
    </lineage>
</organism>
<dbReference type="Pfam" id="PF01899">
    <property type="entry name" value="MNHE"/>
    <property type="match status" value="1"/>
</dbReference>
<sequence length="156" mass="17472">MPILMLILLTLVWLAISATWTLPNLFLGLLLAATVLFIVRHHLGTPVSIRRPRKILVLLAVFAVELMKSVWNVVKAVLKPTMDVSPGIIIYPLQLKSDFQIALLGNMITLTPGTLTVDVTSDRSHLVIHALDCRDPDATRRDIQNGFERRILEAFE</sequence>
<protein>
    <submittedName>
        <fullName evidence="8">Na+/H+ antiporter subunit E</fullName>
    </submittedName>
</protein>
<evidence type="ECO:0000256" key="1">
    <source>
        <dbReference type="ARBA" id="ARBA00004651"/>
    </source>
</evidence>
<evidence type="ECO:0000256" key="5">
    <source>
        <dbReference type="ARBA" id="ARBA00022989"/>
    </source>
</evidence>